<accession>A0A9X2A5C0</accession>
<comment type="caution">
    <text evidence="1">The sequence shown here is derived from an EMBL/GenBank/DDBJ whole genome shotgun (WGS) entry which is preliminary data.</text>
</comment>
<dbReference type="Proteomes" id="UP001139238">
    <property type="component" value="Unassembled WGS sequence"/>
</dbReference>
<organism evidence="1 2">
    <name type="scientific">Moraxella tetraodonis</name>
    <dbReference type="NCBI Taxonomy" id="2767221"/>
    <lineage>
        <taxon>Bacteria</taxon>
        <taxon>Pseudomonadati</taxon>
        <taxon>Pseudomonadota</taxon>
        <taxon>Gammaproteobacteria</taxon>
        <taxon>Moraxellales</taxon>
        <taxon>Moraxellaceae</taxon>
        <taxon>Moraxella</taxon>
    </lineage>
</organism>
<dbReference type="EMBL" id="JACSYB010000006">
    <property type="protein sequence ID" value="MCG8148817.1"/>
    <property type="molecule type" value="Genomic_DNA"/>
</dbReference>
<protein>
    <submittedName>
        <fullName evidence="1">Uncharacterized protein</fullName>
    </submittedName>
</protein>
<keyword evidence="2" id="KW-1185">Reference proteome</keyword>
<dbReference type="AlphaFoldDB" id="A0A9X2A5C0"/>
<reference evidence="1" key="1">
    <citation type="submission" date="2021-08" db="EMBL/GenBank/DDBJ databases">
        <title>Complete genome sequence of Moraxella sp strain PS-22.</title>
        <authorList>
            <person name="Das S.K."/>
        </authorList>
    </citation>
    <scope>NUCLEOTIDE SEQUENCE</scope>
    <source>
        <strain evidence="1">PS-22</strain>
    </source>
</reference>
<name>A0A9X2A5C0_9GAMM</name>
<sequence>MNKVHPIIRSEMLKTFPDVQKFMLQNSPDDIIEQCHQGFLFYFDSWFGGYKIEKLEYIENAQFAIIEPS</sequence>
<evidence type="ECO:0000313" key="1">
    <source>
        <dbReference type="EMBL" id="MCG8148817.1"/>
    </source>
</evidence>
<dbReference type="RefSeq" id="WP_239744042.1">
    <property type="nucleotide sequence ID" value="NZ_JACSYB010000006.1"/>
</dbReference>
<evidence type="ECO:0000313" key="2">
    <source>
        <dbReference type="Proteomes" id="UP001139238"/>
    </source>
</evidence>
<gene>
    <name evidence="1" type="ORF">H9W84_11955</name>
</gene>
<proteinExistence type="predicted"/>